<evidence type="ECO:0000313" key="1">
    <source>
        <dbReference type="EMBL" id="QBH14366.1"/>
    </source>
</evidence>
<dbReference type="Proteomes" id="UP000248798">
    <property type="component" value="Unassembled WGS sequence"/>
</dbReference>
<dbReference type="AlphaFoldDB" id="A0A328FDC6"/>
<keyword evidence="4" id="KW-1185">Reference proteome</keyword>
<dbReference type="Proteomes" id="UP000293902">
    <property type="component" value="Chromosome"/>
</dbReference>
<dbReference type="EMBL" id="QLNI01000016">
    <property type="protein sequence ID" value="RAM02309.1"/>
    <property type="molecule type" value="Genomic_DNA"/>
</dbReference>
<protein>
    <submittedName>
        <fullName evidence="2">Hydrogenase-4 component G</fullName>
    </submittedName>
</protein>
<evidence type="ECO:0000313" key="2">
    <source>
        <dbReference type="EMBL" id="RAM02309.1"/>
    </source>
</evidence>
<reference evidence="1 4" key="2">
    <citation type="submission" date="2019-02" db="EMBL/GenBank/DDBJ databases">
        <title>Complete genome sequence of Desulfobacter hydrogenophilus AcRS1.</title>
        <authorList>
            <person name="Marietou A."/>
            <person name="Lund M.B."/>
            <person name="Marshall I.P.G."/>
            <person name="Schreiber L."/>
            <person name="Jorgensen B."/>
        </authorList>
    </citation>
    <scope>NUCLEOTIDE SEQUENCE [LARGE SCALE GENOMIC DNA]</scope>
    <source>
        <strain evidence="1 4">AcRS1</strain>
    </source>
</reference>
<gene>
    <name evidence="2" type="ORF">DO021_09355</name>
    <name evidence="1" type="ORF">EYB58_16440</name>
</gene>
<reference evidence="2 3" key="1">
    <citation type="submission" date="2018-06" db="EMBL/GenBank/DDBJ databases">
        <title>Complete Genome Sequence of Desulfobacter hydrogenophilus (DSM3380).</title>
        <authorList>
            <person name="Marietou A."/>
            <person name="Schreiber L."/>
            <person name="Marshall I."/>
            <person name="Jorgensen B."/>
        </authorList>
    </citation>
    <scope>NUCLEOTIDE SEQUENCE [LARGE SCALE GENOMIC DNA]</scope>
    <source>
        <strain evidence="2 3">DSM 3380</strain>
    </source>
</reference>
<organism evidence="2 3">
    <name type="scientific">Desulfobacter hydrogenophilus</name>
    <dbReference type="NCBI Taxonomy" id="2291"/>
    <lineage>
        <taxon>Bacteria</taxon>
        <taxon>Pseudomonadati</taxon>
        <taxon>Thermodesulfobacteriota</taxon>
        <taxon>Desulfobacteria</taxon>
        <taxon>Desulfobacterales</taxon>
        <taxon>Desulfobacteraceae</taxon>
        <taxon>Desulfobacter</taxon>
    </lineage>
</organism>
<sequence>MINVPGSTNNFTGIDSTLFQPQHRVGGNKSVSTYSMQTEIVQFSLQVRTETQHNIGTQNAFTNFSLLDQDLKSSLIYNDTPISELSPEQADELVSENGYFGVDKTSQRIADFVIKGAGDDMEKLKSGREGVLKGFKEAEKAWGGKLPEISYETLAKSLETIDEKIQENGGSVVDLSI</sequence>
<accession>A0A328FDC6</accession>
<dbReference type="EMBL" id="CP036313">
    <property type="protein sequence ID" value="QBH14366.1"/>
    <property type="molecule type" value="Genomic_DNA"/>
</dbReference>
<evidence type="ECO:0000313" key="3">
    <source>
        <dbReference type="Proteomes" id="UP000248798"/>
    </source>
</evidence>
<evidence type="ECO:0000313" key="4">
    <source>
        <dbReference type="Proteomes" id="UP000293902"/>
    </source>
</evidence>
<proteinExistence type="predicted"/>
<name>A0A328FDC6_9BACT</name>
<dbReference type="OrthoDB" id="49105at2"/>